<dbReference type="PANTHER" id="PTHR30435">
    <property type="entry name" value="FLAGELLAR PROTEIN"/>
    <property type="match status" value="1"/>
</dbReference>
<evidence type="ECO:0000256" key="4">
    <source>
        <dbReference type="ARBA" id="ARBA00023143"/>
    </source>
</evidence>
<dbReference type="Proteomes" id="UP000070433">
    <property type="component" value="Chromosome"/>
</dbReference>
<keyword evidence="4 8" id="KW-0975">Bacterial flagellum</keyword>
<evidence type="ECO:0000313" key="12">
    <source>
        <dbReference type="EMBL" id="AMO22202.1"/>
    </source>
</evidence>
<evidence type="ECO:0000259" key="11">
    <source>
        <dbReference type="Pfam" id="PF22692"/>
    </source>
</evidence>
<evidence type="ECO:0000256" key="6">
    <source>
        <dbReference type="ARBA" id="ARBA00032912"/>
    </source>
</evidence>
<dbReference type="AlphaFoldDB" id="A0A127JW05"/>
<protein>
    <recommendedName>
        <fullName evidence="3 7">Flagellar basal-body rod protein FlgG</fullName>
    </recommendedName>
    <alternativeName>
        <fullName evidence="6 8">Distal rod protein</fullName>
    </alternativeName>
</protein>
<evidence type="ECO:0000259" key="9">
    <source>
        <dbReference type="Pfam" id="PF00460"/>
    </source>
</evidence>
<proteinExistence type="inferred from homology"/>
<dbReference type="InterPro" id="IPR010930">
    <property type="entry name" value="Flg_bb/hook_C_dom"/>
</dbReference>
<reference evidence="12 13" key="1">
    <citation type="journal article" date="2014" name="Int. J. Syst. Evol. Microbiol.">
        <title>Ramlibacter solisilvae sp. nov., isolated from forest soil, and emended description of the genus Ramlibacter.</title>
        <authorList>
            <person name="Lee H.J."/>
            <person name="Lee S.H."/>
            <person name="Lee S.S."/>
            <person name="Lee J.S."/>
            <person name="Kim Y."/>
            <person name="Kim S.C."/>
            <person name="Jeon C.O."/>
        </authorList>
    </citation>
    <scope>NUCLEOTIDE SEQUENCE [LARGE SCALE GENOMIC DNA]</scope>
    <source>
        <strain evidence="12 13">5-10</strain>
    </source>
</reference>
<dbReference type="InterPro" id="IPR020013">
    <property type="entry name" value="Flagellar_FlgE/F/G"/>
</dbReference>
<gene>
    <name evidence="12" type="ORF">UC35_04000</name>
</gene>
<dbReference type="Pfam" id="PF22692">
    <property type="entry name" value="LlgE_F_G_D1"/>
    <property type="match status" value="1"/>
</dbReference>
<organism evidence="12 13">
    <name type="scientific">Ramlibacter tataouinensis</name>
    <dbReference type="NCBI Taxonomy" id="94132"/>
    <lineage>
        <taxon>Bacteria</taxon>
        <taxon>Pseudomonadati</taxon>
        <taxon>Pseudomonadota</taxon>
        <taxon>Betaproteobacteria</taxon>
        <taxon>Burkholderiales</taxon>
        <taxon>Comamonadaceae</taxon>
        <taxon>Ramlibacter</taxon>
    </lineage>
</organism>
<evidence type="ECO:0000256" key="8">
    <source>
        <dbReference type="RuleBase" id="RU362116"/>
    </source>
</evidence>
<keyword evidence="12" id="KW-0966">Cell projection</keyword>
<dbReference type="NCBIfam" id="TIGR02488">
    <property type="entry name" value="flgG_G_neg"/>
    <property type="match status" value="1"/>
</dbReference>
<name>A0A127JW05_9BURK</name>
<evidence type="ECO:0000256" key="3">
    <source>
        <dbReference type="ARBA" id="ARBA00017948"/>
    </source>
</evidence>
<dbReference type="Pfam" id="PF06429">
    <property type="entry name" value="Flg_bbr_C"/>
    <property type="match status" value="1"/>
</dbReference>
<evidence type="ECO:0000256" key="7">
    <source>
        <dbReference type="NCBIfam" id="TIGR02488"/>
    </source>
</evidence>
<dbReference type="SUPFAM" id="SSF117143">
    <property type="entry name" value="Flagellar hook protein flgE"/>
    <property type="match status" value="1"/>
</dbReference>
<dbReference type="OrthoDB" id="9804559at2"/>
<dbReference type="InterPro" id="IPR012834">
    <property type="entry name" value="FlgG_G_neg"/>
</dbReference>
<feature type="domain" description="Flagellar basal-body/hook protein C-terminal" evidence="10">
    <location>
        <begin position="217"/>
        <end position="262"/>
    </location>
</feature>
<evidence type="ECO:0000313" key="13">
    <source>
        <dbReference type="Proteomes" id="UP000070433"/>
    </source>
</evidence>
<dbReference type="RefSeq" id="WP_061496407.1">
    <property type="nucleotide sequence ID" value="NZ_CP010951.1"/>
</dbReference>
<dbReference type="GO" id="GO:0009426">
    <property type="term" value="C:bacterial-type flagellum basal body, distal rod"/>
    <property type="evidence" value="ECO:0007669"/>
    <property type="project" value="UniProtKB-UniRule"/>
</dbReference>
<dbReference type="InterPro" id="IPR001444">
    <property type="entry name" value="Flag_bb_rod_N"/>
</dbReference>
<dbReference type="EMBL" id="CP010951">
    <property type="protein sequence ID" value="AMO22202.1"/>
    <property type="molecule type" value="Genomic_DNA"/>
</dbReference>
<dbReference type="NCBIfam" id="TIGR03506">
    <property type="entry name" value="FlgEFG_subfam"/>
    <property type="match status" value="2"/>
</dbReference>
<evidence type="ECO:0000256" key="1">
    <source>
        <dbReference type="ARBA" id="ARBA00004117"/>
    </source>
</evidence>
<dbReference type="InterPro" id="IPR053967">
    <property type="entry name" value="LlgE_F_G-like_D1"/>
</dbReference>
<keyword evidence="12" id="KW-0282">Flagellum</keyword>
<accession>A0A127JW05</accession>
<sequence length="264" mass="27426">MFDALSIGATGMLAQQQNVETIANNLANANTVAFKKGRVGFSDLMVREGNRVALAGMEESRNGTPASAQRLGAGVGIAAMSKVFEAGELKKTDSPLDLAIRGEGFLEVSMPDGSSAVTRGGTLRVKDGALVTQAGYPLKPSIALPDNAKSLVIGADGRVLVTVPNQVNPVELGQIEVVRFANPGLLISLGDNLYRAGDGTGDAISARPGEDGAGSLAQGFLEASNVKMVDEMVNLMLAQRAYEASVKVVQAADEMLGLVNNLRK</sequence>
<keyword evidence="12" id="KW-0969">Cilium</keyword>
<evidence type="ECO:0000259" key="10">
    <source>
        <dbReference type="Pfam" id="PF06429"/>
    </source>
</evidence>
<feature type="domain" description="Flagellar basal body rod protein N-terminal" evidence="9">
    <location>
        <begin position="6"/>
        <end position="35"/>
    </location>
</feature>
<dbReference type="PANTHER" id="PTHR30435:SF19">
    <property type="entry name" value="FLAGELLAR BASAL-BODY ROD PROTEIN FLGG"/>
    <property type="match status" value="1"/>
</dbReference>
<evidence type="ECO:0000256" key="5">
    <source>
        <dbReference type="ARBA" id="ARBA00025933"/>
    </source>
</evidence>
<dbReference type="Pfam" id="PF00460">
    <property type="entry name" value="Flg_bb_rod"/>
    <property type="match status" value="1"/>
</dbReference>
<evidence type="ECO:0000256" key="2">
    <source>
        <dbReference type="ARBA" id="ARBA00009677"/>
    </source>
</evidence>
<dbReference type="InterPro" id="IPR037925">
    <property type="entry name" value="FlgE/F/G-like"/>
</dbReference>
<comment type="subcellular location">
    <subcellularLocation>
        <location evidence="1 8">Bacterial flagellum basal body</location>
    </subcellularLocation>
</comment>
<feature type="domain" description="Flagellar hook protein FlgE/F/G-like D1" evidence="11">
    <location>
        <begin position="99"/>
        <end position="160"/>
    </location>
</feature>
<dbReference type="PROSITE" id="PS00588">
    <property type="entry name" value="FLAGELLA_BB_ROD"/>
    <property type="match status" value="1"/>
</dbReference>
<comment type="similarity">
    <text evidence="2 8">Belongs to the flagella basal body rod proteins family.</text>
</comment>
<keyword evidence="13" id="KW-1185">Reference proteome</keyword>
<dbReference type="InterPro" id="IPR019776">
    <property type="entry name" value="Flagellar_basal_body_rod_CS"/>
</dbReference>
<dbReference type="PATRIC" id="fig|94132.3.peg.803"/>
<comment type="subunit">
    <text evidence="5 8">The basal body constitutes a major portion of the flagellar organelle and consists of four rings (L,P,S, and M) mounted on a central rod. The rod consists of about 26 subunits of FlgG in the distal portion, and FlgB, FlgC and FlgF are thought to build up the proximal portion of the rod with about 6 subunits each.</text>
</comment>
<dbReference type="GO" id="GO:0071978">
    <property type="term" value="P:bacterial-type flagellum-dependent swarming motility"/>
    <property type="evidence" value="ECO:0007669"/>
    <property type="project" value="TreeGrafter"/>
</dbReference>